<evidence type="ECO:0000256" key="15">
    <source>
        <dbReference type="SAM" id="Phobius"/>
    </source>
</evidence>
<dbReference type="GO" id="GO:0042592">
    <property type="term" value="P:homeostatic process"/>
    <property type="evidence" value="ECO:0007669"/>
    <property type="project" value="UniProtKB-ARBA"/>
</dbReference>
<feature type="domain" description="ABC transmembrane type-1" evidence="17">
    <location>
        <begin position="896"/>
        <end position="1179"/>
    </location>
</feature>
<keyword evidence="12 15" id="KW-0472">Membrane</keyword>
<dbReference type="InterPro" id="IPR003593">
    <property type="entry name" value="AAA+_ATPase"/>
</dbReference>
<dbReference type="InterPro" id="IPR017871">
    <property type="entry name" value="ABC_transporter-like_CS"/>
</dbReference>
<gene>
    <name evidence="18" type="ORF">SAPINGB_P001765</name>
</gene>
<dbReference type="InterPro" id="IPR011527">
    <property type="entry name" value="ABC1_TM_dom"/>
</dbReference>
<dbReference type="InterPro" id="IPR050173">
    <property type="entry name" value="ABC_transporter_C-like"/>
</dbReference>
<dbReference type="Gene3D" id="3.40.50.300">
    <property type="entry name" value="P-loop containing nucleotide triphosphate hydrolases"/>
    <property type="match status" value="2"/>
</dbReference>
<feature type="transmembrane region" description="Helical" evidence="15">
    <location>
        <begin position="126"/>
        <end position="147"/>
    </location>
</feature>
<dbReference type="PANTHER" id="PTHR24223:SF443">
    <property type="entry name" value="MULTIDRUG-RESISTANCE LIKE PROTEIN 1, ISOFORM I"/>
    <property type="match status" value="1"/>
</dbReference>
<dbReference type="PANTHER" id="PTHR24223">
    <property type="entry name" value="ATP-BINDING CASSETTE SUB-FAMILY C"/>
    <property type="match status" value="1"/>
</dbReference>
<dbReference type="SUPFAM" id="SSF90123">
    <property type="entry name" value="ABC transporter transmembrane region"/>
    <property type="match status" value="2"/>
</dbReference>
<dbReference type="PROSITE" id="PS50929">
    <property type="entry name" value="ABC_TM1F"/>
    <property type="match status" value="2"/>
</dbReference>
<feature type="compositionally biased region" description="Low complexity" evidence="14">
    <location>
        <begin position="802"/>
        <end position="817"/>
    </location>
</feature>
<feature type="transmembrane region" description="Helical" evidence="15">
    <location>
        <begin position="936"/>
        <end position="963"/>
    </location>
</feature>
<evidence type="ECO:0000313" key="18">
    <source>
        <dbReference type="EMBL" id="VVT48410.1"/>
    </source>
</evidence>
<keyword evidence="7" id="KW-0677">Repeat</keyword>
<evidence type="ECO:0000259" key="17">
    <source>
        <dbReference type="PROSITE" id="PS50929"/>
    </source>
</evidence>
<feature type="domain" description="ABC transporter" evidence="16">
    <location>
        <begin position="1216"/>
        <end position="1451"/>
    </location>
</feature>
<dbReference type="CDD" id="cd03244">
    <property type="entry name" value="ABCC_MRP_domain2"/>
    <property type="match status" value="1"/>
</dbReference>
<dbReference type="RefSeq" id="XP_031852376.1">
    <property type="nucleotide sequence ID" value="XM_031996485.1"/>
</dbReference>
<feature type="domain" description="ABC transporter" evidence="16">
    <location>
        <begin position="569"/>
        <end position="795"/>
    </location>
</feature>
<dbReference type="FunFam" id="3.40.50.300:FF:000450">
    <property type="entry name" value="ABC transporter C family member 2"/>
    <property type="match status" value="1"/>
</dbReference>
<keyword evidence="19" id="KW-1185">Reference proteome</keyword>
<dbReference type="Pfam" id="PF00664">
    <property type="entry name" value="ABC_membrane"/>
    <property type="match status" value="2"/>
</dbReference>
<evidence type="ECO:0000256" key="6">
    <source>
        <dbReference type="ARBA" id="ARBA00022692"/>
    </source>
</evidence>
<comment type="similarity">
    <text evidence="2">Belongs to the ABC transporter superfamily. ABCC family. Conjugate transporter (TC 3.A.1.208) subfamily.</text>
</comment>
<dbReference type="PROSITE" id="PS50893">
    <property type="entry name" value="ABC_TRANSPORTER_2"/>
    <property type="match status" value="2"/>
</dbReference>
<dbReference type="InterPro" id="IPR003439">
    <property type="entry name" value="ABC_transporter-like_ATP-bd"/>
</dbReference>
<evidence type="ECO:0000256" key="5">
    <source>
        <dbReference type="ARBA" id="ARBA00022554"/>
    </source>
</evidence>
<dbReference type="CDD" id="cd03250">
    <property type="entry name" value="ABCC_MRP_domain1"/>
    <property type="match status" value="1"/>
</dbReference>
<dbReference type="CDD" id="cd18595">
    <property type="entry name" value="ABC_6TM_MRP1_2_3_6_D1_like"/>
    <property type="match status" value="1"/>
</dbReference>
<evidence type="ECO:0000256" key="14">
    <source>
        <dbReference type="SAM" id="MobiDB-lite"/>
    </source>
</evidence>
<feature type="transmembrane region" description="Helical" evidence="15">
    <location>
        <begin position="374"/>
        <end position="404"/>
    </location>
</feature>
<evidence type="ECO:0000256" key="2">
    <source>
        <dbReference type="ARBA" id="ARBA00009726"/>
    </source>
</evidence>
<feature type="transmembrane region" description="Helical" evidence="15">
    <location>
        <begin position="1011"/>
        <end position="1030"/>
    </location>
</feature>
<keyword evidence="3" id="KW-0813">Transport</keyword>
<evidence type="ECO:0000256" key="12">
    <source>
        <dbReference type="ARBA" id="ARBA00023136"/>
    </source>
</evidence>
<dbReference type="Pfam" id="PF24357">
    <property type="entry name" value="TMD0_ABC"/>
    <property type="match status" value="1"/>
</dbReference>
<evidence type="ECO:0000256" key="3">
    <source>
        <dbReference type="ARBA" id="ARBA00022448"/>
    </source>
</evidence>
<keyword evidence="11 15" id="KW-1133">Transmembrane helix</keyword>
<feature type="region of interest" description="Disordered" evidence="14">
    <location>
        <begin position="801"/>
        <end position="824"/>
    </location>
</feature>
<keyword evidence="4" id="KW-0597">Phosphoprotein</keyword>
<dbReference type="FunFam" id="1.20.1560.10:FF:000020">
    <property type="entry name" value="ABC metal ion transporter"/>
    <property type="match status" value="1"/>
</dbReference>
<evidence type="ECO:0000256" key="10">
    <source>
        <dbReference type="ARBA" id="ARBA00022967"/>
    </source>
</evidence>
<feature type="domain" description="ABC transmembrane type-1" evidence="17">
    <location>
        <begin position="246"/>
        <end position="533"/>
    </location>
</feature>
<feature type="transmembrane region" description="Helical" evidence="15">
    <location>
        <begin position="102"/>
        <end position="120"/>
    </location>
</feature>
<dbReference type="GO" id="GO:0042144">
    <property type="term" value="P:vacuole fusion, non-autophagic"/>
    <property type="evidence" value="ECO:0007669"/>
    <property type="project" value="UniProtKB-ARBA"/>
</dbReference>
<dbReference type="InterPro" id="IPR036640">
    <property type="entry name" value="ABC1_TM_sf"/>
</dbReference>
<evidence type="ECO:0000256" key="1">
    <source>
        <dbReference type="ARBA" id="ARBA00004128"/>
    </source>
</evidence>
<dbReference type="GO" id="GO:0016887">
    <property type="term" value="F:ATP hydrolysis activity"/>
    <property type="evidence" value="ECO:0007669"/>
    <property type="project" value="InterPro"/>
</dbReference>
<feature type="transmembrane region" description="Helical" evidence="15">
    <location>
        <begin position="1036"/>
        <end position="1055"/>
    </location>
</feature>
<keyword evidence="9" id="KW-0067">ATP-binding</keyword>
<dbReference type="GO" id="GO:0005524">
    <property type="term" value="F:ATP binding"/>
    <property type="evidence" value="ECO:0007669"/>
    <property type="project" value="UniProtKB-KW"/>
</dbReference>
<protein>
    <recommendedName>
        <fullName evidence="20">Metal resistance protein YCF1</fullName>
    </recommendedName>
</protein>
<dbReference type="Proteomes" id="UP000398389">
    <property type="component" value="Unassembled WGS sequence"/>
</dbReference>
<comment type="function">
    <text evidence="13">Cooperates for the ATP-dependent vacuolar transport of bilirubin and glutathione conjugates.</text>
</comment>
<evidence type="ECO:0000256" key="9">
    <source>
        <dbReference type="ARBA" id="ARBA00022840"/>
    </source>
</evidence>
<dbReference type="GO" id="GO:0140359">
    <property type="term" value="F:ABC-type transporter activity"/>
    <property type="evidence" value="ECO:0007669"/>
    <property type="project" value="InterPro"/>
</dbReference>
<dbReference type="InterPro" id="IPR056227">
    <property type="entry name" value="TMD0_ABC"/>
</dbReference>
<dbReference type="GeneID" id="43580585"/>
<evidence type="ECO:0000259" key="16">
    <source>
        <dbReference type="PROSITE" id="PS50893"/>
    </source>
</evidence>
<feature type="transmembrane region" description="Helical" evidence="15">
    <location>
        <begin position="289"/>
        <end position="310"/>
    </location>
</feature>
<dbReference type="OrthoDB" id="6500128at2759"/>
<dbReference type="FunFam" id="1.20.1560.10:FF:000001">
    <property type="entry name" value="ATP-binding cassette subfamily C member 1"/>
    <property type="match status" value="1"/>
</dbReference>
<feature type="transmembrane region" description="Helical" evidence="15">
    <location>
        <begin position="33"/>
        <end position="57"/>
    </location>
</feature>
<keyword evidence="10" id="KW-1278">Translocase</keyword>
<dbReference type="CDD" id="cd18603">
    <property type="entry name" value="ABC_6TM_MRP1_2_3_6_D2_like"/>
    <property type="match status" value="1"/>
</dbReference>
<feature type="transmembrane region" description="Helical" evidence="15">
    <location>
        <begin position="1126"/>
        <end position="1148"/>
    </location>
</feature>
<feature type="transmembrane region" description="Helical" evidence="15">
    <location>
        <begin position="506"/>
        <end position="532"/>
    </location>
</feature>
<dbReference type="EMBL" id="CABVLU010000002">
    <property type="protein sequence ID" value="VVT48410.1"/>
    <property type="molecule type" value="Genomic_DNA"/>
</dbReference>
<keyword evidence="8" id="KW-0547">Nucleotide-binding</keyword>
<reference evidence="18 19" key="1">
    <citation type="submission" date="2019-09" db="EMBL/GenBank/DDBJ databases">
        <authorList>
            <person name="Brejova B."/>
        </authorList>
    </citation>
    <scope>NUCLEOTIDE SEQUENCE [LARGE SCALE GENOMIC DNA]</scope>
</reference>
<evidence type="ECO:0008006" key="20">
    <source>
        <dbReference type="Google" id="ProtNLM"/>
    </source>
</evidence>
<feature type="transmembrane region" description="Helical" evidence="15">
    <location>
        <begin position="893"/>
        <end position="916"/>
    </location>
</feature>
<organism evidence="18 19">
    <name type="scientific">Magnusiomyces paraingens</name>
    <dbReference type="NCBI Taxonomy" id="2606893"/>
    <lineage>
        <taxon>Eukaryota</taxon>
        <taxon>Fungi</taxon>
        <taxon>Dikarya</taxon>
        <taxon>Ascomycota</taxon>
        <taxon>Saccharomycotina</taxon>
        <taxon>Dipodascomycetes</taxon>
        <taxon>Dipodascales</taxon>
        <taxon>Dipodascaceae</taxon>
        <taxon>Magnusiomyces</taxon>
    </lineage>
</organism>
<dbReference type="GO" id="GO:0000329">
    <property type="term" value="C:fungal-type vacuole membrane"/>
    <property type="evidence" value="ECO:0007669"/>
    <property type="project" value="UniProtKB-ARBA"/>
</dbReference>
<proteinExistence type="inferred from homology"/>
<feature type="transmembrane region" description="Helical" evidence="15">
    <location>
        <begin position="467"/>
        <end position="494"/>
    </location>
</feature>
<keyword evidence="6 15" id="KW-0812">Transmembrane</keyword>
<dbReference type="PROSITE" id="PS00211">
    <property type="entry name" value="ABC_TRANSPORTER_1"/>
    <property type="match status" value="2"/>
</dbReference>
<evidence type="ECO:0000256" key="8">
    <source>
        <dbReference type="ARBA" id="ARBA00022741"/>
    </source>
</evidence>
<evidence type="ECO:0000256" key="4">
    <source>
        <dbReference type="ARBA" id="ARBA00022553"/>
    </source>
</evidence>
<evidence type="ECO:0000256" key="13">
    <source>
        <dbReference type="ARBA" id="ARBA00053425"/>
    </source>
</evidence>
<sequence>MEQTFLETQTKDFQHHYVIIHLLSKRSLPSPRLNWHIILKIFLVILQIAFLISLTLINYRVLASPLYDISFLSPLCSALCLFVGLALHWVERSLFVPSGALLFYWLFEIIATFIKTYHVALNVKTLSSPIFILNAFLFTNSVFLFLLEWIIPKIWASDPAYESIFHKSPLESADIFSRITFSWMAPLMKRGYEVFLTAEDLPQLPTESSTRYTSSVFAKHWQQQLLANKYPSLVTALVKSFGFEYFIGGCFKFIQDVLAFTQPQLLRLLIQFVNDYSLGKPGANITKGLVISLSMFILSILQTAALQAYFQRSFNFGLQIRGALTSTVFSKTLVLSTEDRAKKSTGEIVNLMAIDTQRLQDVTTYLQSLWSAPFQIILCLVSLHHLVGNAMWAGVIVMVINFIIQTPVAKKARSLQQKQMKIKDKRVRITQELLNNIKSLKLYSWEIPFTNRLNFIREQQELKNLKFIGEFMSVVNFLWTSTPFMVSCSTFAVYSLTSNVPLTTDIVFPCLNLFNLLTFPLAIIPMVLSSIIEANVSAKRIVDYVTMDEIQPDCTIHLDKATSKNEEALTIEHGTFLWQRSPAIKVALTDINFKAYKNQLNCIVGKVGSGKSALLQAMLGDLHKSEGLVTVKGHIAYVAQGPWIMNATIKENILFGSKFDPDFYQRTIEACALLDDLAILPDGDNTFVGEKGISLSGGQKARLSLARAVYARADIYLLDDVLSAVDEHVGAHIIDNVLGDSGLLATKCRVLCTNSIPVLSHADSITMVSDGRIIETGTYSEVMENKSNIYSLLKEFGKRKSPSAPSISESSLPVSGSTTPTTIEDFENEQPIPIMKRRSSANTLRRASASSFKRIHIDDEEQNKRTKMTKEHSEQGKVKWEVYKEYARACNPVAVFFVFFFMVLASICSVSSGFWLKHWSEENSRTGSNKNLGFYLGVYFAICISASLSSVTYTLILMIGCSIQAAKTLHRRMLNSVIRAPMQWHWASPIGRTLNRFNNDINRIDSMMARVFSQFFANSLSVTMTLAIIIYNTPPFLLLIGPLGFMYIYYQRYYLRTSRELKRLESVSKSPIYAHFQETLAGLSTIRAYGQQDRFSFINESSLDFNFKAYFPSISANRWLAVRLEFLGSVIILCASGLSILMIGTGHVTAGTIGLAMSYALQITQSLNWIVRMNVEVETNIVSVERVLEYSNLPAEAPPIIENCRPPHGWPEDGAIEFNHYSARYRPELELILKDINLKIKPKEKIGIVGRTGAGKSSITLALFRIFEPSTGNIEIDTIDISKIGLSDLRHGLSIIPQEAQTFEGSLRDNLDPNHEHDDVELWRVLELAHLKTHVETNMEGGLEAIVAEDGANLSFGQKQLLAIARAALTRSNVLILDEATAAVDVETDQLIQKTIRDEFKDRTILTIAHRLNTIIDSDRIAVLSEGRVVEFASPQALLKNKESLFYSLAKQGGLIHDDEETITN</sequence>
<comment type="subcellular location">
    <subcellularLocation>
        <location evidence="1">Vacuole membrane</location>
        <topology evidence="1">Multi-pass membrane protein</topology>
    </subcellularLocation>
</comment>
<keyword evidence="5" id="KW-0926">Vacuole</keyword>
<evidence type="ECO:0000256" key="11">
    <source>
        <dbReference type="ARBA" id="ARBA00022989"/>
    </source>
</evidence>
<evidence type="ECO:0000313" key="19">
    <source>
        <dbReference type="Proteomes" id="UP000398389"/>
    </source>
</evidence>
<name>A0A5E8BI47_9ASCO</name>
<evidence type="ECO:0000256" key="7">
    <source>
        <dbReference type="ARBA" id="ARBA00022737"/>
    </source>
</evidence>
<dbReference type="Gene3D" id="1.20.1560.10">
    <property type="entry name" value="ABC transporter type 1, transmembrane domain"/>
    <property type="match status" value="2"/>
</dbReference>
<dbReference type="InterPro" id="IPR027417">
    <property type="entry name" value="P-loop_NTPase"/>
</dbReference>
<dbReference type="Pfam" id="PF00005">
    <property type="entry name" value="ABC_tran"/>
    <property type="match status" value="2"/>
</dbReference>
<accession>A0A5E8BI47</accession>
<dbReference type="SUPFAM" id="SSF52540">
    <property type="entry name" value="P-loop containing nucleoside triphosphate hydrolases"/>
    <property type="match status" value="2"/>
</dbReference>
<dbReference type="FunFam" id="3.40.50.300:FF:000565">
    <property type="entry name" value="ABC bile acid transporter"/>
    <property type="match status" value="1"/>
</dbReference>
<feature type="transmembrane region" description="Helical" evidence="15">
    <location>
        <begin position="69"/>
        <end position="90"/>
    </location>
</feature>
<dbReference type="SMART" id="SM00382">
    <property type="entry name" value="AAA"/>
    <property type="match status" value="2"/>
</dbReference>